<sequence>MFVITADQVDSRHTSDAVEDTLAAVNSTHKRALELPAERTAGDEIQLLTADATTALSITLELFREGRWSIGLAPGDVEFPLGSSTRASTGDAFFAARTAVERAKPRLVRFACEPGARVDRQQAEDLDALVSILLLVLDRRTDGGWEVRDLLSTGMTQAEAAERLGITPGAVSLRVRAAGIRQEDAAVSALVRMLENLNPLPDA</sequence>
<dbReference type="GO" id="GO:0003677">
    <property type="term" value="F:DNA binding"/>
    <property type="evidence" value="ECO:0007669"/>
    <property type="project" value="UniProtKB-KW"/>
</dbReference>
<accession>A0ABX6YFC6</accession>
<dbReference type="Proteomes" id="UP000662814">
    <property type="component" value="Chromosome"/>
</dbReference>
<name>A0ABX6YFC6_9MICO</name>
<reference evidence="1 2" key="1">
    <citation type="submission" date="2020-12" db="EMBL/GenBank/DDBJ databases">
        <title>Microbacterium sp. HY060.</title>
        <authorList>
            <person name="Zhou J."/>
        </authorList>
    </citation>
    <scope>NUCLEOTIDE SEQUENCE [LARGE SCALE GENOMIC DNA]</scope>
    <source>
        <strain evidence="1 2">HY60</strain>
    </source>
</reference>
<proteinExistence type="predicted"/>
<protein>
    <submittedName>
        <fullName evidence="1">DNA-binding protein</fullName>
    </submittedName>
</protein>
<dbReference type="EMBL" id="CP061169">
    <property type="protein sequence ID" value="QPZ37110.1"/>
    <property type="molecule type" value="Genomic_DNA"/>
</dbReference>
<dbReference type="RefSeq" id="WP_166992954.1">
    <property type="nucleotide sequence ID" value="NZ_CP061169.1"/>
</dbReference>
<gene>
    <name evidence="1" type="ORF">HCR76_09515</name>
</gene>
<organism evidence="1 2">
    <name type="scientific">Paramicrobacterium chengjingii</name>
    <dbReference type="NCBI Taxonomy" id="2769067"/>
    <lineage>
        <taxon>Bacteria</taxon>
        <taxon>Bacillati</taxon>
        <taxon>Actinomycetota</taxon>
        <taxon>Actinomycetes</taxon>
        <taxon>Micrococcales</taxon>
        <taxon>Microbacteriaceae</taxon>
        <taxon>Paramicrobacterium</taxon>
    </lineage>
</organism>
<evidence type="ECO:0000313" key="1">
    <source>
        <dbReference type="EMBL" id="QPZ37110.1"/>
    </source>
</evidence>
<keyword evidence="2" id="KW-1185">Reference proteome</keyword>
<evidence type="ECO:0000313" key="2">
    <source>
        <dbReference type="Proteomes" id="UP000662814"/>
    </source>
</evidence>
<keyword evidence="1" id="KW-0238">DNA-binding</keyword>